<dbReference type="Proteomes" id="UP000320593">
    <property type="component" value="Unassembled WGS sequence"/>
</dbReference>
<keyword evidence="2" id="KW-1185">Reference proteome</keyword>
<name>A0A562TGE7_9HYPH</name>
<organism evidence="1 2">
    <name type="scientific">Roseibium hamelinense</name>
    <dbReference type="NCBI Taxonomy" id="150831"/>
    <lineage>
        <taxon>Bacteria</taxon>
        <taxon>Pseudomonadati</taxon>
        <taxon>Pseudomonadota</taxon>
        <taxon>Alphaproteobacteria</taxon>
        <taxon>Hyphomicrobiales</taxon>
        <taxon>Stappiaceae</taxon>
        <taxon>Roseibium</taxon>
    </lineage>
</organism>
<dbReference type="AlphaFoldDB" id="A0A562TGE7"/>
<dbReference type="RefSeq" id="WP_145340176.1">
    <property type="nucleotide sequence ID" value="NZ_SMLY01000087.1"/>
</dbReference>
<evidence type="ECO:0000313" key="2">
    <source>
        <dbReference type="Proteomes" id="UP000320593"/>
    </source>
</evidence>
<gene>
    <name evidence="1" type="ORF">JM93_00185</name>
</gene>
<dbReference type="InterPro" id="IPR027417">
    <property type="entry name" value="P-loop_NTPase"/>
</dbReference>
<dbReference type="EMBL" id="VLLF01000001">
    <property type="protein sequence ID" value="TWI92642.1"/>
    <property type="molecule type" value="Genomic_DNA"/>
</dbReference>
<reference evidence="1 2" key="1">
    <citation type="submission" date="2019-07" db="EMBL/GenBank/DDBJ databases">
        <title>Genomic Encyclopedia of Archaeal and Bacterial Type Strains, Phase II (KMG-II): from individual species to whole genera.</title>
        <authorList>
            <person name="Goeker M."/>
        </authorList>
    </citation>
    <scope>NUCLEOTIDE SEQUENCE [LARGE SCALE GENOMIC DNA]</scope>
    <source>
        <strain evidence="1 2">ATCC BAA-252</strain>
    </source>
</reference>
<protein>
    <recommendedName>
        <fullName evidence="3">DnaB helicase-like protein</fullName>
    </recommendedName>
</protein>
<evidence type="ECO:0008006" key="3">
    <source>
        <dbReference type="Google" id="ProtNLM"/>
    </source>
</evidence>
<sequence length="98" mass="11213">MMHSPPNSFAVIDYMQLLDHQRQNPPLVEQLDILHRYCQKSGQTMILISQIDRAFEASGKSLPDIHDVRLPNSTDLSQISATCFLHEGQHRITRANNM</sequence>
<dbReference type="Gene3D" id="3.40.50.300">
    <property type="entry name" value="P-loop containing nucleotide triphosphate hydrolases"/>
    <property type="match status" value="1"/>
</dbReference>
<comment type="caution">
    <text evidence="1">The sequence shown here is derived from an EMBL/GenBank/DDBJ whole genome shotgun (WGS) entry which is preliminary data.</text>
</comment>
<dbReference type="OrthoDB" id="7357206at2"/>
<proteinExistence type="predicted"/>
<evidence type="ECO:0000313" key="1">
    <source>
        <dbReference type="EMBL" id="TWI92642.1"/>
    </source>
</evidence>
<accession>A0A562TGE7</accession>